<proteinExistence type="predicted"/>
<dbReference type="GO" id="GO:0005829">
    <property type="term" value="C:cytosol"/>
    <property type="evidence" value="ECO:0007669"/>
    <property type="project" value="TreeGrafter"/>
</dbReference>
<dbReference type="EMBL" id="JACHMM010000001">
    <property type="protein sequence ID" value="MBB5786418.1"/>
    <property type="molecule type" value="Genomic_DNA"/>
</dbReference>
<gene>
    <name evidence="1" type="ORF">HD601_000993</name>
</gene>
<dbReference type="GO" id="GO:0033194">
    <property type="term" value="P:response to hydroperoxide"/>
    <property type="evidence" value="ECO:0007669"/>
    <property type="project" value="TreeGrafter"/>
</dbReference>
<dbReference type="RefSeq" id="WP_184819852.1">
    <property type="nucleotide sequence ID" value="NZ_JACHMM010000001.1"/>
</dbReference>
<organism evidence="1 2">
    <name type="scientific">Jiangella mangrovi</name>
    <dbReference type="NCBI Taxonomy" id="1524084"/>
    <lineage>
        <taxon>Bacteria</taxon>
        <taxon>Bacillati</taxon>
        <taxon>Actinomycetota</taxon>
        <taxon>Actinomycetes</taxon>
        <taxon>Jiangellales</taxon>
        <taxon>Jiangellaceae</taxon>
        <taxon>Jiangella</taxon>
    </lineage>
</organism>
<dbReference type="InterPro" id="IPR005583">
    <property type="entry name" value="YaaA"/>
</dbReference>
<evidence type="ECO:0000313" key="2">
    <source>
        <dbReference type="Proteomes" id="UP000542813"/>
    </source>
</evidence>
<keyword evidence="2" id="KW-1185">Reference proteome</keyword>
<dbReference type="PANTHER" id="PTHR30283:SF4">
    <property type="entry name" value="PEROXIDE STRESS RESISTANCE PROTEIN YAAA"/>
    <property type="match status" value="1"/>
</dbReference>
<protein>
    <submittedName>
        <fullName evidence="1">Cytoplasmic iron level regulating protein YaaA (DUF328/UPF0246 family)</fullName>
    </submittedName>
</protein>
<evidence type="ECO:0000313" key="1">
    <source>
        <dbReference type="EMBL" id="MBB5786418.1"/>
    </source>
</evidence>
<reference evidence="1 2" key="1">
    <citation type="submission" date="2020-08" db="EMBL/GenBank/DDBJ databases">
        <title>Sequencing the genomes of 1000 actinobacteria strains.</title>
        <authorList>
            <person name="Klenk H.-P."/>
        </authorList>
    </citation>
    <scope>NUCLEOTIDE SEQUENCE [LARGE SCALE GENOMIC DNA]</scope>
    <source>
        <strain evidence="1 2">DSM 102122</strain>
    </source>
</reference>
<comment type="caution">
    <text evidence="1">The sequence shown here is derived from an EMBL/GenBank/DDBJ whole genome shotgun (WGS) entry which is preliminary data.</text>
</comment>
<accession>A0A7W9LJU6</accession>
<sequence>MLIVVPPSETQARPARGRGLDLARLSFPELTEARVAVLDGMVSTSARPDAVRRLDAPAGAAAEIARNLDVLSAPSAAASAVYRGVLYGAFDPATLSAEAARRARRRVVIVSSLFGALRLGDRIPAYRLPVCAHLDGLEDVPGLEAYWRARLGAVLTAAAGRGVVVDLRSSSYTPLWRPGPELAERWVLLRAPGSPHAAKATRGLVARALCEAADDPRTAGELAAVVARTFDVSLSEPAREQDPWLLEVRAQAR</sequence>
<name>A0A7W9LJU6_9ACTN</name>
<dbReference type="PANTHER" id="PTHR30283">
    <property type="entry name" value="PEROXIDE STRESS RESPONSE PROTEIN YAAA"/>
    <property type="match status" value="1"/>
</dbReference>
<dbReference type="Proteomes" id="UP000542813">
    <property type="component" value="Unassembled WGS sequence"/>
</dbReference>
<dbReference type="AlphaFoldDB" id="A0A7W9LJU6"/>
<dbReference type="Pfam" id="PF03883">
    <property type="entry name" value="H2O2_YaaD"/>
    <property type="match status" value="1"/>
</dbReference>